<dbReference type="Proteomes" id="UP000683360">
    <property type="component" value="Unassembled WGS sequence"/>
</dbReference>
<protein>
    <recommendedName>
        <fullName evidence="2">CCHC-type domain-containing protein</fullName>
    </recommendedName>
</protein>
<organism evidence="3 4">
    <name type="scientific">Mytilus edulis</name>
    <name type="common">Blue mussel</name>
    <dbReference type="NCBI Taxonomy" id="6550"/>
    <lineage>
        <taxon>Eukaryota</taxon>
        <taxon>Metazoa</taxon>
        <taxon>Spiralia</taxon>
        <taxon>Lophotrochozoa</taxon>
        <taxon>Mollusca</taxon>
        <taxon>Bivalvia</taxon>
        <taxon>Autobranchia</taxon>
        <taxon>Pteriomorphia</taxon>
        <taxon>Mytilida</taxon>
        <taxon>Mytiloidea</taxon>
        <taxon>Mytilidae</taxon>
        <taxon>Mytilinae</taxon>
        <taxon>Mytilus</taxon>
    </lineage>
</organism>
<sequence length="158" mass="17657">MSDMERKSWIYRVSKSTSTRNPHEMSNADLFSLLNTYMDTRLSGIETCFTDTTHTLEKKVKTAETRAVKKLKSVKSADKKQNVRKRPAEASGSTSQTAHNAIPVSVSMPPFRGSRPGYGNQVERSGRNMCFRCGLFEHWASDCKKDTKTGFGAPRGNS</sequence>
<dbReference type="EMBL" id="CAJPWZ010002680">
    <property type="protein sequence ID" value="CAG2242647.1"/>
    <property type="molecule type" value="Genomic_DNA"/>
</dbReference>
<accession>A0A8S3UGL8</accession>
<dbReference type="SUPFAM" id="SSF57756">
    <property type="entry name" value="Retrovirus zinc finger-like domains"/>
    <property type="match status" value="1"/>
</dbReference>
<comment type="caution">
    <text evidence="3">The sequence shown here is derived from an EMBL/GenBank/DDBJ whole genome shotgun (WGS) entry which is preliminary data.</text>
</comment>
<dbReference type="InterPro" id="IPR036875">
    <property type="entry name" value="Znf_CCHC_sf"/>
</dbReference>
<gene>
    <name evidence="3" type="ORF">MEDL_54776</name>
</gene>
<dbReference type="SMART" id="SM00343">
    <property type="entry name" value="ZnF_C2HC"/>
    <property type="match status" value="1"/>
</dbReference>
<dbReference type="OrthoDB" id="64915at2759"/>
<evidence type="ECO:0000259" key="2">
    <source>
        <dbReference type="SMART" id="SM00343"/>
    </source>
</evidence>
<dbReference type="GO" id="GO:0008270">
    <property type="term" value="F:zinc ion binding"/>
    <property type="evidence" value="ECO:0007669"/>
    <property type="project" value="InterPro"/>
</dbReference>
<feature type="domain" description="CCHC-type" evidence="2">
    <location>
        <begin position="129"/>
        <end position="145"/>
    </location>
</feature>
<reference evidence="3" key="1">
    <citation type="submission" date="2021-03" db="EMBL/GenBank/DDBJ databases">
        <authorList>
            <person name="Bekaert M."/>
        </authorList>
    </citation>
    <scope>NUCLEOTIDE SEQUENCE</scope>
</reference>
<evidence type="ECO:0000256" key="1">
    <source>
        <dbReference type="SAM" id="MobiDB-lite"/>
    </source>
</evidence>
<dbReference type="GO" id="GO:0003676">
    <property type="term" value="F:nucleic acid binding"/>
    <property type="evidence" value="ECO:0007669"/>
    <property type="project" value="InterPro"/>
</dbReference>
<dbReference type="InterPro" id="IPR001878">
    <property type="entry name" value="Znf_CCHC"/>
</dbReference>
<keyword evidence="4" id="KW-1185">Reference proteome</keyword>
<evidence type="ECO:0000313" key="4">
    <source>
        <dbReference type="Proteomes" id="UP000683360"/>
    </source>
</evidence>
<name>A0A8S3UGL8_MYTED</name>
<proteinExistence type="predicted"/>
<evidence type="ECO:0000313" key="3">
    <source>
        <dbReference type="EMBL" id="CAG2242647.1"/>
    </source>
</evidence>
<dbReference type="AlphaFoldDB" id="A0A8S3UGL8"/>
<feature type="region of interest" description="Disordered" evidence="1">
    <location>
        <begin position="70"/>
        <end position="120"/>
    </location>
</feature>